<protein>
    <recommendedName>
        <fullName evidence="10">Purine nucleoside phosphorylase</fullName>
    </recommendedName>
</protein>
<dbReference type="PANTHER" id="PTHR30616:SF2">
    <property type="entry name" value="PURINE NUCLEOSIDE PHOSPHORYLASE LACC1"/>
    <property type="match status" value="1"/>
</dbReference>
<evidence type="ECO:0000313" key="11">
    <source>
        <dbReference type="EMBL" id="CCB88133.1"/>
    </source>
</evidence>
<organism evidence="11 12">
    <name type="scientific">Simkania negevensis (strain ATCC VR-1471 / DSM 27360 / Z)</name>
    <dbReference type="NCBI Taxonomy" id="331113"/>
    <lineage>
        <taxon>Bacteria</taxon>
        <taxon>Pseudomonadati</taxon>
        <taxon>Chlamydiota</taxon>
        <taxon>Chlamydiia</taxon>
        <taxon>Parachlamydiales</taxon>
        <taxon>Simkaniaceae</taxon>
        <taxon>Simkania</taxon>
    </lineage>
</organism>
<gene>
    <name evidence="11" type="ordered locus">SNE_A02560</name>
</gene>
<dbReference type="CDD" id="cd16833">
    <property type="entry name" value="YfiH"/>
    <property type="match status" value="1"/>
</dbReference>
<comment type="catalytic activity">
    <reaction evidence="7">
        <text>adenosine + H2O + H(+) = inosine + NH4(+)</text>
        <dbReference type="Rhea" id="RHEA:24408"/>
        <dbReference type="ChEBI" id="CHEBI:15377"/>
        <dbReference type="ChEBI" id="CHEBI:15378"/>
        <dbReference type="ChEBI" id="CHEBI:16335"/>
        <dbReference type="ChEBI" id="CHEBI:17596"/>
        <dbReference type="ChEBI" id="CHEBI:28938"/>
        <dbReference type="EC" id="3.5.4.4"/>
    </reaction>
    <physiologicalReaction direction="left-to-right" evidence="7">
        <dbReference type="Rhea" id="RHEA:24409"/>
    </physiologicalReaction>
</comment>
<name>F8L5Y8_SIMNZ</name>
<evidence type="ECO:0000313" key="12">
    <source>
        <dbReference type="Proteomes" id="UP000000496"/>
    </source>
</evidence>
<dbReference type="EMBL" id="FR872582">
    <property type="protein sequence ID" value="CCB88133.1"/>
    <property type="molecule type" value="Genomic_DNA"/>
</dbReference>
<evidence type="ECO:0000256" key="8">
    <source>
        <dbReference type="ARBA" id="ARBA00048968"/>
    </source>
</evidence>
<keyword evidence="12" id="KW-1185">Reference proteome</keyword>
<dbReference type="AlphaFoldDB" id="F8L5Y8"/>
<comment type="similarity">
    <text evidence="2 10">Belongs to the purine nucleoside phosphorylase YfiH/LACC1 family.</text>
</comment>
<evidence type="ECO:0000256" key="9">
    <source>
        <dbReference type="ARBA" id="ARBA00049893"/>
    </source>
</evidence>
<dbReference type="GO" id="GO:0017061">
    <property type="term" value="F:S-methyl-5-thioadenosine phosphorylase activity"/>
    <property type="evidence" value="ECO:0007669"/>
    <property type="project" value="UniProtKB-EC"/>
</dbReference>
<dbReference type="SUPFAM" id="SSF64438">
    <property type="entry name" value="CNF1/YfiH-like putative cysteine hydrolases"/>
    <property type="match status" value="1"/>
</dbReference>
<evidence type="ECO:0000256" key="3">
    <source>
        <dbReference type="ARBA" id="ARBA00022679"/>
    </source>
</evidence>
<accession>F8L5Y8</accession>
<dbReference type="NCBIfam" id="TIGR00726">
    <property type="entry name" value="peptidoglycan editing factor PgeF"/>
    <property type="match status" value="1"/>
</dbReference>
<dbReference type="GO" id="GO:0016787">
    <property type="term" value="F:hydrolase activity"/>
    <property type="evidence" value="ECO:0007669"/>
    <property type="project" value="UniProtKB-KW"/>
</dbReference>
<dbReference type="OrthoDB" id="4279at2"/>
<dbReference type="STRING" id="331113.SNE_A02560"/>
<dbReference type="KEGG" id="sng:SNE_A02560"/>
<dbReference type="InterPro" id="IPR003730">
    <property type="entry name" value="Cu_polyphenol_OxRdtase"/>
</dbReference>
<keyword evidence="5" id="KW-0378">Hydrolase</keyword>
<sequence>MKKMISGGVEWLEFKLLREFPQISHAVFLRGADFNLGEQGSEEDQELALDMIGAEKGIKLKQCHQADILEIKEAQEGWTLYEDYDGMVTREKGVALMVRHADCQAAIFFDPESEVIANVHCGWRGSVKNIYRETIQKMRDLYGTNPQELRVCISPSLGPQKAEFKHYESELPPHFWQYQVMPTYFDFWAISRQQLREEGVLQKNIEIAGICTYSNPIDCFSYRRDKPTGHHGTVVALKSEVKLLS</sequence>
<evidence type="ECO:0000256" key="7">
    <source>
        <dbReference type="ARBA" id="ARBA00047989"/>
    </source>
</evidence>
<dbReference type="RefSeq" id="WP_013942600.1">
    <property type="nucleotide sequence ID" value="NC_015713.1"/>
</dbReference>
<proteinExistence type="inferred from homology"/>
<reference key="1">
    <citation type="journal article" date="2011" name="Mol. Biol. Evol.">
        <title>Unity in variety -- the pan-genome of the Chlamydiae.</title>
        <authorList>
            <person name="Collingro A."/>
            <person name="Tischler P."/>
            <person name="Weinmaier T."/>
            <person name="Penz T."/>
            <person name="Heinz E."/>
            <person name="Brunham R.C."/>
            <person name="Read T.D."/>
            <person name="Bavoil P.M."/>
            <person name="Sachse K."/>
            <person name="Kahane S."/>
            <person name="Friedman M.G."/>
            <person name="Rattei T."/>
            <person name="Myers G.S.A."/>
            <person name="Horn M."/>
        </authorList>
    </citation>
    <scope>NUCLEOTIDE SEQUENCE</scope>
    <source>
        <strain>Z</strain>
    </source>
</reference>
<dbReference type="Pfam" id="PF02578">
    <property type="entry name" value="Cu-oxidase_4"/>
    <property type="match status" value="1"/>
</dbReference>
<evidence type="ECO:0000256" key="6">
    <source>
        <dbReference type="ARBA" id="ARBA00022833"/>
    </source>
</evidence>
<dbReference type="Proteomes" id="UP000000496">
    <property type="component" value="Chromosome gsn.131"/>
</dbReference>
<comment type="catalytic activity">
    <reaction evidence="8">
        <text>adenosine + phosphate = alpha-D-ribose 1-phosphate + adenine</text>
        <dbReference type="Rhea" id="RHEA:27642"/>
        <dbReference type="ChEBI" id="CHEBI:16335"/>
        <dbReference type="ChEBI" id="CHEBI:16708"/>
        <dbReference type="ChEBI" id="CHEBI:43474"/>
        <dbReference type="ChEBI" id="CHEBI:57720"/>
        <dbReference type="EC" id="2.4.2.1"/>
    </reaction>
    <physiologicalReaction direction="left-to-right" evidence="8">
        <dbReference type="Rhea" id="RHEA:27643"/>
    </physiologicalReaction>
</comment>
<reference evidence="11 12" key="2">
    <citation type="journal article" date="2011" name="Mol. Biol. Evol.">
        <title>Unity in variety--the pan-genome of the Chlamydiae.</title>
        <authorList>
            <person name="Collingro A."/>
            <person name="Tischler P."/>
            <person name="Weinmaier T."/>
            <person name="Penz T."/>
            <person name="Heinz E."/>
            <person name="Brunham R.C."/>
            <person name="Read T.D."/>
            <person name="Bavoil P.M."/>
            <person name="Sachse K."/>
            <person name="Kahane S."/>
            <person name="Friedman M.G."/>
            <person name="Rattei T."/>
            <person name="Myers G.S."/>
            <person name="Horn M."/>
        </authorList>
    </citation>
    <scope>NUCLEOTIDE SEQUENCE [LARGE SCALE GENOMIC DNA]</scope>
    <source>
        <strain evidence="12">ATCC VR-1471 / Z</strain>
    </source>
</reference>
<dbReference type="Gene3D" id="3.60.140.10">
    <property type="entry name" value="CNF1/YfiH-like putative cysteine hydrolases"/>
    <property type="match status" value="1"/>
</dbReference>
<dbReference type="InterPro" id="IPR038371">
    <property type="entry name" value="Cu_polyphenol_OxRdtase_sf"/>
</dbReference>
<evidence type="ECO:0000256" key="1">
    <source>
        <dbReference type="ARBA" id="ARBA00000553"/>
    </source>
</evidence>
<comment type="catalytic activity">
    <reaction evidence="9">
        <text>S-methyl-5'-thioadenosine + phosphate = 5-(methylsulfanyl)-alpha-D-ribose 1-phosphate + adenine</text>
        <dbReference type="Rhea" id="RHEA:11852"/>
        <dbReference type="ChEBI" id="CHEBI:16708"/>
        <dbReference type="ChEBI" id="CHEBI:17509"/>
        <dbReference type="ChEBI" id="CHEBI:43474"/>
        <dbReference type="ChEBI" id="CHEBI:58533"/>
        <dbReference type="EC" id="2.4.2.28"/>
    </reaction>
    <physiologicalReaction direction="left-to-right" evidence="9">
        <dbReference type="Rhea" id="RHEA:11853"/>
    </physiologicalReaction>
</comment>
<keyword evidence="6" id="KW-0862">Zinc</keyword>
<keyword evidence="3" id="KW-0808">Transferase</keyword>
<evidence type="ECO:0000256" key="4">
    <source>
        <dbReference type="ARBA" id="ARBA00022723"/>
    </source>
</evidence>
<evidence type="ECO:0000256" key="2">
    <source>
        <dbReference type="ARBA" id="ARBA00007353"/>
    </source>
</evidence>
<dbReference type="GO" id="GO:0005507">
    <property type="term" value="F:copper ion binding"/>
    <property type="evidence" value="ECO:0007669"/>
    <property type="project" value="TreeGrafter"/>
</dbReference>
<keyword evidence="4" id="KW-0479">Metal-binding</keyword>
<evidence type="ECO:0000256" key="5">
    <source>
        <dbReference type="ARBA" id="ARBA00022801"/>
    </source>
</evidence>
<dbReference type="PANTHER" id="PTHR30616">
    <property type="entry name" value="UNCHARACTERIZED PROTEIN YFIH"/>
    <property type="match status" value="1"/>
</dbReference>
<comment type="catalytic activity">
    <reaction evidence="1">
        <text>inosine + phosphate = alpha-D-ribose 1-phosphate + hypoxanthine</text>
        <dbReference type="Rhea" id="RHEA:27646"/>
        <dbReference type="ChEBI" id="CHEBI:17368"/>
        <dbReference type="ChEBI" id="CHEBI:17596"/>
        <dbReference type="ChEBI" id="CHEBI:43474"/>
        <dbReference type="ChEBI" id="CHEBI:57720"/>
        <dbReference type="EC" id="2.4.2.1"/>
    </reaction>
    <physiologicalReaction direction="left-to-right" evidence="1">
        <dbReference type="Rhea" id="RHEA:27647"/>
    </physiologicalReaction>
</comment>
<dbReference type="HOGENOM" id="CLU_105765_0_0_0"/>
<evidence type="ECO:0000256" key="10">
    <source>
        <dbReference type="RuleBase" id="RU361274"/>
    </source>
</evidence>
<dbReference type="eggNOG" id="COG1496">
    <property type="taxonomic scope" value="Bacteria"/>
</dbReference>
<dbReference type="InterPro" id="IPR011324">
    <property type="entry name" value="Cytotoxic_necrot_fac-like_cat"/>
</dbReference>